<dbReference type="RefSeq" id="WP_164208091.1">
    <property type="nucleotide sequence ID" value="NZ_JAAGMP010001646.1"/>
</dbReference>
<name>A0A7K3S8G6_9ACTN</name>
<gene>
    <name evidence="1" type="ORF">G3I50_36905</name>
</gene>
<reference evidence="1 2" key="1">
    <citation type="submission" date="2020-01" db="EMBL/GenBank/DDBJ databases">
        <title>Insect and environment-associated Actinomycetes.</title>
        <authorList>
            <person name="Currrie C."/>
            <person name="Chevrette M."/>
            <person name="Carlson C."/>
            <person name="Stubbendieck R."/>
            <person name="Wendt-Pienkowski E."/>
        </authorList>
    </citation>
    <scope>NUCLEOTIDE SEQUENCE [LARGE SCALE GENOMIC DNA]</scope>
    <source>
        <strain evidence="1 2">SID7590</strain>
    </source>
</reference>
<proteinExistence type="predicted"/>
<evidence type="ECO:0000313" key="2">
    <source>
        <dbReference type="Proteomes" id="UP000469670"/>
    </source>
</evidence>
<sequence>MITRIEVLGRAAAGDGALPLLTLDEFFADNEQQESIAPNQWGYGRPPLRTIHQRLSVLQEAADVAWIRVQLHEETLDSDFPDISAEAVAICTSAAADEIERRLDAELLQSSGIIEGLVYPSDWFAEIPAVPERHHLLSLVWD</sequence>
<dbReference type="Proteomes" id="UP000469670">
    <property type="component" value="Unassembled WGS sequence"/>
</dbReference>
<evidence type="ECO:0000313" key="1">
    <source>
        <dbReference type="EMBL" id="NEC23790.1"/>
    </source>
</evidence>
<protein>
    <submittedName>
        <fullName evidence="1">Uncharacterized protein</fullName>
    </submittedName>
</protein>
<organism evidence="1 2">
    <name type="scientific">Streptomyces parvus</name>
    <dbReference type="NCBI Taxonomy" id="66428"/>
    <lineage>
        <taxon>Bacteria</taxon>
        <taxon>Bacillati</taxon>
        <taxon>Actinomycetota</taxon>
        <taxon>Actinomycetes</taxon>
        <taxon>Kitasatosporales</taxon>
        <taxon>Streptomycetaceae</taxon>
        <taxon>Streptomyces</taxon>
    </lineage>
</organism>
<dbReference type="EMBL" id="JAAGMP010001646">
    <property type="protein sequence ID" value="NEC23790.1"/>
    <property type="molecule type" value="Genomic_DNA"/>
</dbReference>
<dbReference type="AlphaFoldDB" id="A0A7K3S8G6"/>
<accession>A0A7K3S8G6</accession>
<comment type="caution">
    <text evidence="1">The sequence shown here is derived from an EMBL/GenBank/DDBJ whole genome shotgun (WGS) entry which is preliminary data.</text>
</comment>